<evidence type="ECO:0000256" key="7">
    <source>
        <dbReference type="RuleBase" id="RU363051"/>
    </source>
</evidence>
<protein>
    <recommendedName>
        <fullName evidence="7">Peroxidase</fullName>
        <ecNumber evidence="7">1.11.1.-</ecNumber>
    </recommendedName>
</protein>
<dbReference type="Pfam" id="PF00141">
    <property type="entry name" value="peroxidase"/>
    <property type="match status" value="1"/>
</dbReference>
<dbReference type="PROSITE" id="PS50873">
    <property type="entry name" value="PEROXIDASE_4"/>
    <property type="match status" value="1"/>
</dbReference>
<organism evidence="9 10">
    <name type="scientific">Amanita muscaria (strain Koide BX008)</name>
    <dbReference type="NCBI Taxonomy" id="946122"/>
    <lineage>
        <taxon>Eukaryota</taxon>
        <taxon>Fungi</taxon>
        <taxon>Dikarya</taxon>
        <taxon>Basidiomycota</taxon>
        <taxon>Agaricomycotina</taxon>
        <taxon>Agaricomycetes</taxon>
        <taxon>Agaricomycetidae</taxon>
        <taxon>Agaricales</taxon>
        <taxon>Pluteineae</taxon>
        <taxon>Amanitaceae</taxon>
        <taxon>Amanita</taxon>
    </lineage>
</organism>
<dbReference type="Gene3D" id="1.10.520.10">
    <property type="match status" value="1"/>
</dbReference>
<dbReference type="PANTHER" id="PTHR31356">
    <property type="entry name" value="THYLAKOID LUMENAL 29 KDA PROTEIN, CHLOROPLASTIC-RELATED"/>
    <property type="match status" value="1"/>
</dbReference>
<evidence type="ECO:0000256" key="5">
    <source>
        <dbReference type="ARBA" id="ARBA00023004"/>
    </source>
</evidence>
<proteinExistence type="inferred from homology"/>
<dbReference type="OrthoDB" id="5985073at2759"/>
<keyword evidence="5" id="KW-0408">Iron</keyword>
<feature type="domain" description="Plant heme peroxidase family profile" evidence="8">
    <location>
        <begin position="63"/>
        <end position="303"/>
    </location>
</feature>
<evidence type="ECO:0000256" key="3">
    <source>
        <dbReference type="ARBA" id="ARBA00022723"/>
    </source>
</evidence>
<evidence type="ECO:0000256" key="4">
    <source>
        <dbReference type="ARBA" id="ARBA00023002"/>
    </source>
</evidence>
<keyword evidence="3" id="KW-0479">Metal-binding</keyword>
<evidence type="ECO:0000256" key="6">
    <source>
        <dbReference type="RuleBase" id="RU004241"/>
    </source>
</evidence>
<keyword evidence="10" id="KW-1185">Reference proteome</keyword>
<dbReference type="HOGENOM" id="CLU_004824_3_1_1"/>
<dbReference type="AlphaFoldDB" id="A0A0C2WWW2"/>
<dbReference type="STRING" id="946122.A0A0C2WWW2"/>
<feature type="signal peptide" evidence="7">
    <location>
        <begin position="1"/>
        <end position="21"/>
    </location>
</feature>
<dbReference type="EC" id="1.11.1.-" evidence="7"/>
<dbReference type="GO" id="GO:0004601">
    <property type="term" value="F:peroxidase activity"/>
    <property type="evidence" value="ECO:0007669"/>
    <property type="project" value="UniProtKB-KW"/>
</dbReference>
<dbReference type="Proteomes" id="UP000054549">
    <property type="component" value="Unassembled WGS sequence"/>
</dbReference>
<keyword evidence="4 7" id="KW-0560">Oxidoreductase</keyword>
<keyword evidence="1 7" id="KW-0575">Peroxidase</keyword>
<dbReference type="InterPro" id="IPR010255">
    <property type="entry name" value="Haem_peroxidase_sf"/>
</dbReference>
<dbReference type="SUPFAM" id="SSF48113">
    <property type="entry name" value="Heme-dependent peroxidases"/>
    <property type="match status" value="1"/>
</dbReference>
<feature type="chain" id="PRO_5006986322" description="Peroxidase" evidence="7">
    <location>
        <begin position="22"/>
        <end position="602"/>
    </location>
</feature>
<dbReference type="GO" id="GO:0000302">
    <property type="term" value="P:response to reactive oxygen species"/>
    <property type="evidence" value="ECO:0007669"/>
    <property type="project" value="TreeGrafter"/>
</dbReference>
<dbReference type="EMBL" id="KN818286">
    <property type="protein sequence ID" value="KIL61311.1"/>
    <property type="molecule type" value="Genomic_DNA"/>
</dbReference>
<sequence length="602" mass="65004">MPQLCSSLFLITSLLFSSVLGYQWPDPQYEQLEQFLYEGRRADGSNLASLVHPCRKREGTLSSIGAEWLRFAFHDMSTHDSTAGTGGLDASITYELNYTGNFGQGFINTQTDFESFPNKYVSRSDIIALGAVFAVSSCGGPIIPFRGGRVDALAAGPATQPEPQQTLQQHRQLFTQMGFSQSEMIQLVACGHTLGSVRSPDFPNLVPPNASDPNTPVFADFDSTMTKFDNNVVTEYLDGTTQNPLVVTSNATLQSDLRVFSSDGNATMKGLSTSGSFMSSCQGLLQRMIDTVPHGVSFTEEIQLIPAKILDVGLSIQQNQLLFKASLRLVQPTNTTANSKRVVTMFWCDRYGNNAFCGHSSKFSLAAQTTQVDPNSSPVSYTMGISFIRYDFVVPINSTVSISKFWFQVDEKNGSNPTVYDNSGAGYSVNQDQVIYTPALGTTTYSTTPVRRGGGGPVNVTYSKTYYVVAGVRQELNPSNVYMNAYDSAIKGYTSVFNQTVQLSPQNGSSPVAGYKFYTGSVTDGGLQLTVDVHAEIDGQQYLVDFLQTSNLGSVPYITPTNVTESSTTISSTHNAASASLPSLATTLVSLGAALAMLLVLS</sequence>
<keyword evidence="7" id="KW-0732">Signal</keyword>
<evidence type="ECO:0000313" key="9">
    <source>
        <dbReference type="EMBL" id="KIL61311.1"/>
    </source>
</evidence>
<keyword evidence="2" id="KW-0349">Heme</keyword>
<dbReference type="InParanoid" id="A0A0C2WWW2"/>
<dbReference type="Gene3D" id="1.10.420.10">
    <property type="entry name" value="Peroxidase, domain 2"/>
    <property type="match status" value="1"/>
</dbReference>
<dbReference type="GO" id="GO:0042744">
    <property type="term" value="P:hydrogen peroxide catabolic process"/>
    <property type="evidence" value="ECO:0007669"/>
    <property type="project" value="TreeGrafter"/>
</dbReference>
<accession>A0A0C2WWW2</accession>
<dbReference type="GO" id="GO:0034599">
    <property type="term" value="P:cellular response to oxidative stress"/>
    <property type="evidence" value="ECO:0007669"/>
    <property type="project" value="InterPro"/>
</dbReference>
<dbReference type="PANTHER" id="PTHR31356:SF53">
    <property type="entry name" value="HEME PEROXIDASE"/>
    <property type="match status" value="1"/>
</dbReference>
<name>A0A0C2WWW2_AMAMK</name>
<reference evidence="9 10" key="1">
    <citation type="submission" date="2014-04" db="EMBL/GenBank/DDBJ databases">
        <title>Evolutionary Origins and Diversification of the Mycorrhizal Mutualists.</title>
        <authorList>
            <consortium name="DOE Joint Genome Institute"/>
            <consortium name="Mycorrhizal Genomics Consortium"/>
            <person name="Kohler A."/>
            <person name="Kuo A."/>
            <person name="Nagy L.G."/>
            <person name="Floudas D."/>
            <person name="Copeland A."/>
            <person name="Barry K.W."/>
            <person name="Cichocki N."/>
            <person name="Veneault-Fourrey C."/>
            <person name="LaButti K."/>
            <person name="Lindquist E.A."/>
            <person name="Lipzen A."/>
            <person name="Lundell T."/>
            <person name="Morin E."/>
            <person name="Murat C."/>
            <person name="Riley R."/>
            <person name="Ohm R."/>
            <person name="Sun H."/>
            <person name="Tunlid A."/>
            <person name="Henrissat B."/>
            <person name="Grigoriev I.V."/>
            <person name="Hibbett D.S."/>
            <person name="Martin F."/>
        </authorList>
    </citation>
    <scope>NUCLEOTIDE SEQUENCE [LARGE SCALE GENOMIC DNA]</scope>
    <source>
        <strain evidence="9 10">Koide BX008</strain>
    </source>
</reference>
<dbReference type="InterPro" id="IPR044831">
    <property type="entry name" value="Ccp1-like"/>
</dbReference>
<evidence type="ECO:0000259" key="8">
    <source>
        <dbReference type="PROSITE" id="PS50873"/>
    </source>
</evidence>
<comment type="similarity">
    <text evidence="6">Belongs to the peroxidase family.</text>
</comment>
<dbReference type="PRINTS" id="PR00458">
    <property type="entry name" value="PEROXIDASE"/>
</dbReference>
<evidence type="ECO:0000256" key="1">
    <source>
        <dbReference type="ARBA" id="ARBA00022559"/>
    </source>
</evidence>
<gene>
    <name evidence="9" type="ORF">M378DRAFT_199578</name>
</gene>
<evidence type="ECO:0000313" key="10">
    <source>
        <dbReference type="Proteomes" id="UP000054549"/>
    </source>
</evidence>
<dbReference type="InterPro" id="IPR002016">
    <property type="entry name" value="Haem_peroxidase"/>
</dbReference>
<evidence type="ECO:0000256" key="2">
    <source>
        <dbReference type="ARBA" id="ARBA00022617"/>
    </source>
</evidence>
<dbReference type="GO" id="GO:0046872">
    <property type="term" value="F:metal ion binding"/>
    <property type="evidence" value="ECO:0007669"/>
    <property type="project" value="UniProtKB-UniRule"/>
</dbReference>
<dbReference type="GO" id="GO:0020037">
    <property type="term" value="F:heme binding"/>
    <property type="evidence" value="ECO:0007669"/>
    <property type="project" value="UniProtKB-UniRule"/>
</dbReference>